<proteinExistence type="predicted"/>
<feature type="chain" id="PRO_5020802817" evidence="2">
    <location>
        <begin position="23"/>
        <end position="176"/>
    </location>
</feature>
<name>A0A4R0R8P6_9APHY</name>
<keyword evidence="4" id="KW-1185">Reference proteome</keyword>
<dbReference type="EMBL" id="RWJN01000459">
    <property type="protein sequence ID" value="TCD61505.1"/>
    <property type="molecule type" value="Genomic_DNA"/>
</dbReference>
<gene>
    <name evidence="3" type="ORF">EIP91_008302</name>
</gene>
<dbReference type="Proteomes" id="UP000292702">
    <property type="component" value="Unassembled WGS sequence"/>
</dbReference>
<feature type="compositionally biased region" description="Low complexity" evidence="1">
    <location>
        <begin position="125"/>
        <end position="139"/>
    </location>
</feature>
<evidence type="ECO:0000256" key="2">
    <source>
        <dbReference type="SAM" id="SignalP"/>
    </source>
</evidence>
<sequence length="176" mass="18947">MRFIQISAFAALVTVAITGALAVPLSARVPSVYTRADHSSFAFGGAVETLNGVGKREDADPSGQAGAKTEYRKVTAQRARRERTKSAANMVPQNQEQEEIAQRAQDEMQRRRAQDRGFNRKAGKKAQGAAPAAGAAAAAKLHRHRPSSLPSNKTPRIATTFAAHGGRSEKYHTRLV</sequence>
<feature type="region of interest" description="Disordered" evidence="1">
    <location>
        <begin position="52"/>
        <end position="155"/>
    </location>
</feature>
<feature type="signal peptide" evidence="2">
    <location>
        <begin position="1"/>
        <end position="22"/>
    </location>
</feature>
<protein>
    <submittedName>
        <fullName evidence="3">Uncharacterized protein</fullName>
    </submittedName>
</protein>
<dbReference type="AlphaFoldDB" id="A0A4R0R8P6"/>
<keyword evidence="2" id="KW-0732">Signal</keyword>
<reference evidence="3 4" key="1">
    <citation type="submission" date="2018-11" db="EMBL/GenBank/DDBJ databases">
        <title>Genome assembly of Steccherinum ochraceum LE-BIN_3174, the white-rot fungus of the Steccherinaceae family (The Residual Polyporoid clade, Polyporales, Basidiomycota).</title>
        <authorList>
            <person name="Fedorova T.V."/>
            <person name="Glazunova O.A."/>
            <person name="Landesman E.O."/>
            <person name="Moiseenko K.V."/>
            <person name="Psurtseva N.V."/>
            <person name="Savinova O.S."/>
            <person name="Shakhova N.V."/>
            <person name="Tyazhelova T.V."/>
            <person name="Vasina D.V."/>
        </authorList>
    </citation>
    <scope>NUCLEOTIDE SEQUENCE [LARGE SCALE GENOMIC DNA]</scope>
    <source>
        <strain evidence="3 4">LE-BIN_3174</strain>
    </source>
</reference>
<comment type="caution">
    <text evidence="3">The sequence shown here is derived from an EMBL/GenBank/DDBJ whole genome shotgun (WGS) entry which is preliminary data.</text>
</comment>
<evidence type="ECO:0000256" key="1">
    <source>
        <dbReference type="SAM" id="MobiDB-lite"/>
    </source>
</evidence>
<evidence type="ECO:0000313" key="4">
    <source>
        <dbReference type="Proteomes" id="UP000292702"/>
    </source>
</evidence>
<feature type="compositionally biased region" description="Basic and acidic residues" evidence="1">
    <location>
        <begin position="100"/>
        <end position="118"/>
    </location>
</feature>
<organism evidence="3 4">
    <name type="scientific">Steccherinum ochraceum</name>
    <dbReference type="NCBI Taxonomy" id="92696"/>
    <lineage>
        <taxon>Eukaryota</taxon>
        <taxon>Fungi</taxon>
        <taxon>Dikarya</taxon>
        <taxon>Basidiomycota</taxon>
        <taxon>Agaricomycotina</taxon>
        <taxon>Agaricomycetes</taxon>
        <taxon>Polyporales</taxon>
        <taxon>Steccherinaceae</taxon>
        <taxon>Steccherinum</taxon>
    </lineage>
</organism>
<evidence type="ECO:0000313" key="3">
    <source>
        <dbReference type="EMBL" id="TCD61505.1"/>
    </source>
</evidence>
<accession>A0A4R0R8P6</accession>